<gene>
    <name evidence="7" type="primary">LRRFIP2</name>
    <name evidence="7" type="synonym">lrrfip2</name>
</gene>
<name>A0A674AV44_SALTR</name>
<organism evidence="7 8">
    <name type="scientific">Salmo trutta</name>
    <name type="common">Brown trout</name>
    <dbReference type="NCBI Taxonomy" id="8032"/>
    <lineage>
        <taxon>Eukaryota</taxon>
        <taxon>Metazoa</taxon>
        <taxon>Chordata</taxon>
        <taxon>Craniata</taxon>
        <taxon>Vertebrata</taxon>
        <taxon>Euteleostomi</taxon>
        <taxon>Actinopterygii</taxon>
        <taxon>Neopterygii</taxon>
        <taxon>Teleostei</taxon>
        <taxon>Protacanthopterygii</taxon>
        <taxon>Salmoniformes</taxon>
        <taxon>Salmonidae</taxon>
        <taxon>Salmoninae</taxon>
        <taxon>Salmo</taxon>
    </lineage>
</organism>
<evidence type="ECO:0000256" key="1">
    <source>
        <dbReference type="ARBA" id="ARBA00008275"/>
    </source>
</evidence>
<dbReference type="AlphaFoldDB" id="A0A674AV44"/>
<feature type="compositionally biased region" description="Basic and acidic residues" evidence="6">
    <location>
        <begin position="211"/>
        <end position="220"/>
    </location>
</feature>
<dbReference type="Ensembl" id="ENSSTUT00000066689.1">
    <property type="protein sequence ID" value="ENSSTUP00000063199.1"/>
    <property type="gene ID" value="ENSSTUG00000027096.1"/>
</dbReference>
<feature type="region of interest" description="Disordered" evidence="6">
    <location>
        <begin position="182"/>
        <end position="223"/>
    </location>
</feature>
<feature type="compositionally biased region" description="Polar residues" evidence="6">
    <location>
        <begin position="182"/>
        <end position="210"/>
    </location>
</feature>
<protein>
    <recommendedName>
        <fullName evidence="4">Leucine-rich repeat flightless-interacting protein 2</fullName>
    </recommendedName>
</protein>
<keyword evidence="2" id="KW-0879">Wnt signaling pathway</keyword>
<feature type="coiled-coil region" evidence="5">
    <location>
        <begin position="337"/>
        <end position="496"/>
    </location>
</feature>
<evidence type="ECO:0000313" key="7">
    <source>
        <dbReference type="Ensembl" id="ENSSTUP00000063199.1"/>
    </source>
</evidence>
<comment type="similarity">
    <text evidence="1">Belongs to the LRRFIP family.</text>
</comment>
<dbReference type="GO" id="GO:0016055">
    <property type="term" value="P:Wnt signaling pathway"/>
    <property type="evidence" value="ECO:0007669"/>
    <property type="project" value="UniProtKB-KW"/>
</dbReference>
<dbReference type="Pfam" id="PF09738">
    <property type="entry name" value="LRRFIP"/>
    <property type="match status" value="3"/>
</dbReference>
<feature type="coiled-coil region" evidence="5">
    <location>
        <begin position="542"/>
        <end position="692"/>
    </location>
</feature>
<dbReference type="Gene3D" id="1.20.5.4090">
    <property type="match status" value="1"/>
</dbReference>
<evidence type="ECO:0000313" key="8">
    <source>
        <dbReference type="Proteomes" id="UP000472277"/>
    </source>
</evidence>
<proteinExistence type="inferred from homology"/>
<feature type="region of interest" description="Disordered" evidence="6">
    <location>
        <begin position="1"/>
        <end position="20"/>
    </location>
</feature>
<evidence type="ECO:0000256" key="4">
    <source>
        <dbReference type="ARBA" id="ARBA00040512"/>
    </source>
</evidence>
<feature type="compositionally biased region" description="Basic and acidic residues" evidence="6">
    <location>
        <begin position="51"/>
        <end position="60"/>
    </location>
</feature>
<feature type="region of interest" description="Disordered" evidence="6">
    <location>
        <begin position="51"/>
        <end position="157"/>
    </location>
</feature>
<evidence type="ECO:0000256" key="3">
    <source>
        <dbReference type="ARBA" id="ARBA00023054"/>
    </source>
</evidence>
<feature type="region of interest" description="Disordered" evidence="6">
    <location>
        <begin position="275"/>
        <end position="309"/>
    </location>
</feature>
<dbReference type="Proteomes" id="UP000472277">
    <property type="component" value="Chromosome 5"/>
</dbReference>
<evidence type="ECO:0000256" key="2">
    <source>
        <dbReference type="ARBA" id="ARBA00022687"/>
    </source>
</evidence>
<dbReference type="GO" id="GO:0006355">
    <property type="term" value="P:regulation of DNA-templated transcription"/>
    <property type="evidence" value="ECO:0007669"/>
    <property type="project" value="InterPro"/>
</dbReference>
<reference evidence="7" key="2">
    <citation type="submission" date="2025-09" db="UniProtKB">
        <authorList>
            <consortium name="Ensembl"/>
        </authorList>
    </citation>
    <scope>IDENTIFICATION</scope>
</reference>
<evidence type="ECO:0000256" key="6">
    <source>
        <dbReference type="SAM" id="MobiDB-lite"/>
    </source>
</evidence>
<keyword evidence="8" id="KW-1185">Reference proteome</keyword>
<dbReference type="PANTHER" id="PTHR19212:SF6">
    <property type="entry name" value="LEUCINE-RICH REPEAT FLIGHTLESS-INTERACTING PROTEIN 2"/>
    <property type="match status" value="1"/>
</dbReference>
<dbReference type="InterPro" id="IPR019139">
    <property type="entry name" value="LRRFIP1/2"/>
</dbReference>
<reference evidence="7" key="1">
    <citation type="submission" date="2025-08" db="UniProtKB">
        <authorList>
            <consortium name="Ensembl"/>
        </authorList>
    </citation>
    <scope>IDENTIFICATION</scope>
</reference>
<feature type="compositionally biased region" description="Polar residues" evidence="6">
    <location>
        <begin position="147"/>
        <end position="157"/>
    </location>
</feature>
<accession>A0A674AV44</accession>
<feature type="compositionally biased region" description="Low complexity" evidence="6">
    <location>
        <begin position="61"/>
        <end position="73"/>
    </location>
</feature>
<sequence length="693" mass="78656">MGTPGRKRAPIKDRFSAEDEALSSIAREAEARLAAKRVARAEARDIRMRELERQQKELSSRHSSSSSRKSWGSIHQWMADTEKARHSGTSTRSSSHHRRDDDVMSVRSTGSYRTGLYHDQRNYSSLKNTTKLPPPTTSTYQPRAPSVASTAGSGSGLTRSYSLASINDDGLYGSYTGSQLHTPSEYSWCSTRSSPVNSSDDDTASTVSQERYSRGRRDSVSSDFSDISESAADYFSRSNRRGSVVSDLDDLCIPDDLDALDEKCDKTFVDYSRPSSRCTTPGLSPATLASLGGTSSRRGSADTGSIVDPDTSLSELRDIYDLKDQIQDVEGRYMQGLKELKESLSEVEEKYKKAMVSNAQLDNDKTNLIYNVDTLKDVIEEMEEQMAEMRRETEDKSKELERQKHTCTVLQHKQVELKEGIRQRDELIEKNQRIQTNLDTLTREVFDLQETINWKDKKIGALERQKEYFDCIRNERDELRDELADIKAKAKTGEKHGLVIIPEGMPNGDISHDDPATGITVVTQEAAQVLESAGEGPLDVRLRKLADEKDELLAQIRKLKMQLEDERQKHSKMENAFTEGERMENGTELHVIEMQRDANRQISEYKFKLSKAEQEMGTMEQNINRLEGQVSRYKASAENSEKIEDELKIEKRKLQRELRTALDKTEEMEMTNNHLVKRLEKMKANRNALLSQQ</sequence>
<keyword evidence="3 5" id="KW-0175">Coiled coil</keyword>
<dbReference type="PANTHER" id="PTHR19212">
    <property type="entry name" value="LEUCINE RICH REPEAT IN FLII INTERACTING PROTEIN"/>
    <property type="match status" value="1"/>
</dbReference>
<dbReference type="GeneTree" id="ENSGT00530000063564"/>
<evidence type="ECO:0000256" key="5">
    <source>
        <dbReference type="SAM" id="Coils"/>
    </source>
</evidence>